<dbReference type="Proteomes" id="UP001374579">
    <property type="component" value="Unassembled WGS sequence"/>
</dbReference>
<feature type="domain" description="Mutator-like transposase" evidence="1">
    <location>
        <begin position="9"/>
        <end position="264"/>
    </location>
</feature>
<reference evidence="2 3" key="1">
    <citation type="submission" date="2024-02" db="EMBL/GenBank/DDBJ databases">
        <title>Chromosome-scale genome assembly of the rough periwinkle Littorina saxatilis.</title>
        <authorList>
            <person name="De Jode A."/>
            <person name="Faria R."/>
            <person name="Formenti G."/>
            <person name="Sims Y."/>
            <person name="Smith T.P."/>
            <person name="Tracey A."/>
            <person name="Wood J.M.D."/>
            <person name="Zagrodzka Z.B."/>
            <person name="Johannesson K."/>
            <person name="Butlin R.K."/>
            <person name="Leder E.H."/>
        </authorList>
    </citation>
    <scope>NUCLEOTIDE SEQUENCE [LARGE SCALE GENOMIC DNA]</scope>
    <source>
        <strain evidence="2">Snail1</strain>
        <tissue evidence="2">Muscle</tissue>
    </source>
</reference>
<evidence type="ECO:0000313" key="2">
    <source>
        <dbReference type="EMBL" id="KAK7113486.1"/>
    </source>
</evidence>
<dbReference type="AlphaFoldDB" id="A0AAN9BVN2"/>
<accession>A0AAN9BVN2</accession>
<comment type="caution">
    <text evidence="2">The sequence shown here is derived from an EMBL/GenBank/DDBJ whole genome shotgun (WGS) entry which is preliminary data.</text>
</comment>
<dbReference type="EMBL" id="JBAMIC010000002">
    <property type="protein sequence ID" value="KAK7113486.1"/>
    <property type="molecule type" value="Genomic_DNA"/>
</dbReference>
<evidence type="ECO:0000259" key="1">
    <source>
        <dbReference type="Pfam" id="PF20700"/>
    </source>
</evidence>
<evidence type="ECO:0000313" key="3">
    <source>
        <dbReference type="Proteomes" id="UP001374579"/>
    </source>
</evidence>
<sequence>MLCYQRLDALEEKVFSEAVRQVRQIHATHNGMTLSDDDVLDISVNYDGSWLTRGHSSHIGIGCVVDVLTGICLDAHVMCNYCHVCQTTGNKLLQEKPLEYAAWLVKHMDICDKNFAGSSGMMEVEAARVLWGRSVSRHNLRYTVMLSDGDTKTFQELSKIKPYGDQVTIEKEECINHVSKRLGTALRNLVTDCRKKGITLGGRGYGQLTLNTIRKLTIYYNRAIRGGKTVADMKRAVMASLRHGYSTDDKPQHDLCPHGAASWCFYQAALAQNKPPGPHAKLVHTPLNFKKLNPPLKPVYQRLTEDQLLQRCVSGKTQNSNECLHSSVWVRCPKDKFACKNRVRFAVVTGAREFNFGPAAALNTAKFYGFTTGCNMKRLNKARECKRVLGSIRFKKDQLNKRRDTVRAAKLKRQEELIRLEGGAAYAAGQF</sequence>
<proteinExistence type="predicted"/>
<protein>
    <recommendedName>
        <fullName evidence="1">Mutator-like transposase domain-containing protein</fullName>
    </recommendedName>
</protein>
<organism evidence="2 3">
    <name type="scientific">Littorina saxatilis</name>
    <dbReference type="NCBI Taxonomy" id="31220"/>
    <lineage>
        <taxon>Eukaryota</taxon>
        <taxon>Metazoa</taxon>
        <taxon>Spiralia</taxon>
        <taxon>Lophotrochozoa</taxon>
        <taxon>Mollusca</taxon>
        <taxon>Gastropoda</taxon>
        <taxon>Caenogastropoda</taxon>
        <taxon>Littorinimorpha</taxon>
        <taxon>Littorinoidea</taxon>
        <taxon>Littorinidae</taxon>
        <taxon>Littorina</taxon>
    </lineage>
</organism>
<dbReference type="Pfam" id="PF20700">
    <property type="entry name" value="Mutator"/>
    <property type="match status" value="1"/>
</dbReference>
<keyword evidence="3" id="KW-1185">Reference proteome</keyword>
<name>A0AAN9BVN2_9CAEN</name>
<gene>
    <name evidence="2" type="ORF">V1264_012764</name>
</gene>
<dbReference type="PANTHER" id="PTHR33309">
    <property type="entry name" value="KERATIN, ULTRA HIGH-SULFUR MATRIX PROTEIN-LIKE"/>
    <property type="match status" value="1"/>
</dbReference>
<dbReference type="PANTHER" id="PTHR33309:SF3">
    <property type="entry name" value="CCHC-TYPE DOMAIN-CONTAINING PROTEIN"/>
    <property type="match status" value="1"/>
</dbReference>
<dbReference type="InterPro" id="IPR049012">
    <property type="entry name" value="Mutator_transp_dom"/>
</dbReference>